<gene>
    <name evidence="1" type="ORF">BDY19DRAFT_902483</name>
</gene>
<name>A0ACB8UHM5_9APHY</name>
<evidence type="ECO:0000313" key="2">
    <source>
        <dbReference type="Proteomes" id="UP001055072"/>
    </source>
</evidence>
<comment type="caution">
    <text evidence="1">The sequence shown here is derived from an EMBL/GenBank/DDBJ whole genome shotgun (WGS) entry which is preliminary data.</text>
</comment>
<organism evidence="1 2">
    <name type="scientific">Irpex rosettiformis</name>
    <dbReference type="NCBI Taxonomy" id="378272"/>
    <lineage>
        <taxon>Eukaryota</taxon>
        <taxon>Fungi</taxon>
        <taxon>Dikarya</taxon>
        <taxon>Basidiomycota</taxon>
        <taxon>Agaricomycotina</taxon>
        <taxon>Agaricomycetes</taxon>
        <taxon>Polyporales</taxon>
        <taxon>Irpicaceae</taxon>
        <taxon>Irpex</taxon>
    </lineage>
</organism>
<sequence>MAWSSTRLAQPRVRNILIFSIIRGKVGTALDTGVLIVHVVVTVITYDRPKRLCLASEREELVGVMGMDSNIQVAYYDDVETVTNFYMESARIDKNSQQSKRDPECAQ</sequence>
<reference evidence="1" key="1">
    <citation type="journal article" date="2021" name="Environ. Microbiol.">
        <title>Gene family expansions and transcriptome signatures uncover fungal adaptations to wood decay.</title>
        <authorList>
            <person name="Hage H."/>
            <person name="Miyauchi S."/>
            <person name="Viragh M."/>
            <person name="Drula E."/>
            <person name="Min B."/>
            <person name="Chaduli D."/>
            <person name="Navarro D."/>
            <person name="Favel A."/>
            <person name="Norest M."/>
            <person name="Lesage-Meessen L."/>
            <person name="Balint B."/>
            <person name="Merenyi Z."/>
            <person name="de Eugenio L."/>
            <person name="Morin E."/>
            <person name="Martinez A.T."/>
            <person name="Baldrian P."/>
            <person name="Stursova M."/>
            <person name="Martinez M.J."/>
            <person name="Novotny C."/>
            <person name="Magnuson J.K."/>
            <person name="Spatafora J.W."/>
            <person name="Maurice S."/>
            <person name="Pangilinan J."/>
            <person name="Andreopoulos W."/>
            <person name="LaButti K."/>
            <person name="Hundley H."/>
            <person name="Na H."/>
            <person name="Kuo A."/>
            <person name="Barry K."/>
            <person name="Lipzen A."/>
            <person name="Henrissat B."/>
            <person name="Riley R."/>
            <person name="Ahrendt S."/>
            <person name="Nagy L.G."/>
            <person name="Grigoriev I.V."/>
            <person name="Martin F."/>
            <person name="Rosso M.N."/>
        </authorList>
    </citation>
    <scope>NUCLEOTIDE SEQUENCE</scope>
    <source>
        <strain evidence="1">CBS 384.51</strain>
    </source>
</reference>
<dbReference type="EMBL" id="MU274901">
    <property type="protein sequence ID" value="KAI0093743.1"/>
    <property type="molecule type" value="Genomic_DNA"/>
</dbReference>
<proteinExistence type="predicted"/>
<protein>
    <submittedName>
        <fullName evidence="1">Uncharacterized protein</fullName>
    </submittedName>
</protein>
<keyword evidence="2" id="KW-1185">Reference proteome</keyword>
<dbReference type="Proteomes" id="UP001055072">
    <property type="component" value="Unassembled WGS sequence"/>
</dbReference>
<evidence type="ECO:0000313" key="1">
    <source>
        <dbReference type="EMBL" id="KAI0093743.1"/>
    </source>
</evidence>
<accession>A0ACB8UHM5</accession>